<evidence type="ECO:0000313" key="3">
    <source>
        <dbReference type="EMBL" id="SFO27217.1"/>
    </source>
</evidence>
<dbReference type="RefSeq" id="WP_177225175.1">
    <property type="nucleotide sequence ID" value="NZ_FOWE01000005.1"/>
</dbReference>
<keyword evidence="4" id="KW-1185">Reference proteome</keyword>
<feature type="compositionally biased region" description="Low complexity" evidence="1">
    <location>
        <begin position="23"/>
        <end position="71"/>
    </location>
</feature>
<accession>A0A1I5FTW1</accession>
<dbReference type="Pfam" id="PF13829">
    <property type="entry name" value="DUF4191"/>
    <property type="match status" value="1"/>
</dbReference>
<keyword evidence="2" id="KW-0812">Transmembrane</keyword>
<feature type="transmembrane region" description="Helical" evidence="2">
    <location>
        <begin position="114"/>
        <end position="135"/>
    </location>
</feature>
<protein>
    <recommendedName>
        <fullName evidence="5">DUF4191 domain-containing protein</fullName>
    </recommendedName>
</protein>
<dbReference type="Proteomes" id="UP000183642">
    <property type="component" value="Unassembled WGS sequence"/>
</dbReference>
<proteinExistence type="predicted"/>
<evidence type="ECO:0000313" key="4">
    <source>
        <dbReference type="Proteomes" id="UP000183642"/>
    </source>
</evidence>
<feature type="compositionally biased region" description="Polar residues" evidence="1">
    <location>
        <begin position="304"/>
        <end position="314"/>
    </location>
</feature>
<gene>
    <name evidence="3" type="ORF">SAMN05660359_02413</name>
</gene>
<dbReference type="EMBL" id="FOWE01000005">
    <property type="protein sequence ID" value="SFO27217.1"/>
    <property type="molecule type" value="Genomic_DNA"/>
</dbReference>
<keyword evidence="2" id="KW-0472">Membrane</keyword>
<feature type="region of interest" description="Disordered" evidence="1">
    <location>
        <begin position="288"/>
        <end position="314"/>
    </location>
</feature>
<name>A0A1I5FTW1_9ACTN</name>
<evidence type="ECO:0008006" key="5">
    <source>
        <dbReference type="Google" id="ProtNLM"/>
    </source>
</evidence>
<dbReference type="AlphaFoldDB" id="A0A1I5FTW1"/>
<feature type="transmembrane region" description="Helical" evidence="2">
    <location>
        <begin position="141"/>
        <end position="159"/>
    </location>
</feature>
<sequence>MARSKPTGPAAPTGKAGRGPGTTGRSRTTGGATASGATASGATASGATASGATASGATASGATAGGAAKPGKPAKPPKLGKDGKPKVGRLKKLGNQARMIKQAYSLTRKNDPKLPWLMLIAFVVVAGAVELLAILFGAPFLLLPLAVITGVLAAMIVFGRRAQGSAYRQVEGQPGAAAWVLEGMRGDWRVSAGVAGTAQLDAVHRVLGRPGIILVAEGSPTRVRSLLAQEKKKIARIVGDTPIYDVMVGDEEGQVPLRKLSTHVMKLPRNLSAGEVNTLGKRMAALGGARMPVPGGPLPGGKQMTVSQRQVRRR</sequence>
<evidence type="ECO:0000256" key="2">
    <source>
        <dbReference type="SAM" id="Phobius"/>
    </source>
</evidence>
<keyword evidence="2" id="KW-1133">Transmembrane helix</keyword>
<dbReference type="InterPro" id="IPR025445">
    <property type="entry name" value="DUF4191"/>
</dbReference>
<feature type="region of interest" description="Disordered" evidence="1">
    <location>
        <begin position="1"/>
        <end position="88"/>
    </location>
</feature>
<organism evidence="3 4">
    <name type="scientific">Geodermatophilus obscurus</name>
    <dbReference type="NCBI Taxonomy" id="1861"/>
    <lineage>
        <taxon>Bacteria</taxon>
        <taxon>Bacillati</taxon>
        <taxon>Actinomycetota</taxon>
        <taxon>Actinomycetes</taxon>
        <taxon>Geodermatophilales</taxon>
        <taxon>Geodermatophilaceae</taxon>
        <taxon>Geodermatophilus</taxon>
    </lineage>
</organism>
<evidence type="ECO:0000256" key="1">
    <source>
        <dbReference type="SAM" id="MobiDB-lite"/>
    </source>
</evidence>
<reference evidence="4" key="1">
    <citation type="submission" date="2016-10" db="EMBL/GenBank/DDBJ databases">
        <authorList>
            <person name="Varghese N."/>
            <person name="Submissions S."/>
        </authorList>
    </citation>
    <scope>NUCLEOTIDE SEQUENCE [LARGE SCALE GENOMIC DNA]</scope>
    <source>
        <strain evidence="4">DSM 43161</strain>
    </source>
</reference>